<evidence type="ECO:0000313" key="4">
    <source>
        <dbReference type="Proteomes" id="UP000030949"/>
    </source>
</evidence>
<dbReference type="Pfam" id="PF01476">
    <property type="entry name" value="LysM"/>
    <property type="match status" value="1"/>
</dbReference>
<feature type="domain" description="LysM" evidence="2">
    <location>
        <begin position="29"/>
        <end position="77"/>
    </location>
</feature>
<feature type="signal peptide" evidence="1">
    <location>
        <begin position="1"/>
        <end position="19"/>
    </location>
</feature>
<dbReference type="AlphaFoldDB" id="A0A0B1YVZ3"/>
<proteinExistence type="predicted"/>
<dbReference type="Gene3D" id="3.10.350.10">
    <property type="entry name" value="LysM domain"/>
    <property type="match status" value="1"/>
</dbReference>
<dbReference type="SMART" id="SM00257">
    <property type="entry name" value="LysM"/>
    <property type="match status" value="1"/>
</dbReference>
<dbReference type="Proteomes" id="UP000030949">
    <property type="component" value="Unassembled WGS sequence"/>
</dbReference>
<dbReference type="SUPFAM" id="SSF54106">
    <property type="entry name" value="LysM domain"/>
    <property type="match status" value="1"/>
</dbReference>
<feature type="chain" id="PRO_5002084000" evidence="1">
    <location>
        <begin position="20"/>
        <end position="341"/>
    </location>
</feature>
<dbReference type="InterPro" id="IPR036779">
    <property type="entry name" value="LysM_dom_sf"/>
</dbReference>
<evidence type="ECO:0000259" key="2">
    <source>
        <dbReference type="PROSITE" id="PS51782"/>
    </source>
</evidence>
<reference evidence="4" key="1">
    <citation type="submission" date="2015-03" db="EMBL/GenBank/DDBJ databases">
        <title>Pseudomonas frederiksbergensis hydrocarbon degrader.</title>
        <authorList>
            <person name="Brown L.M."/>
            <person name="Ruiz O.N."/>
            <person name="Mueller S."/>
            <person name="Gunasekera T.S."/>
        </authorList>
    </citation>
    <scope>NUCLEOTIDE SEQUENCE [LARGE SCALE GENOMIC DNA]</scope>
    <source>
        <strain evidence="4">SI8</strain>
    </source>
</reference>
<accession>A0A0B1YVZ3</accession>
<evidence type="ECO:0000256" key="1">
    <source>
        <dbReference type="SAM" id="SignalP"/>
    </source>
</evidence>
<gene>
    <name evidence="3" type="ORF">JZ00_22595</name>
</gene>
<sequence length="341" mass="37355">MRKSLLALLLLASAGIAHGQVQLREGFPQQYTVVTGDTLWDISGKYLREPWKWPELWQANPQIENPNLIYPGDTLSLVYVNGQPRLTLNRGASRGTIKLSPRIRSSPVADAIPSIPLQAINSFLLSNRIVDTAEDFNRAPYVVAGDAERVLSGTGDTIFARGNFDTSQSAYGIFRQGKVYTDPETKEFLGINADDIGSGEIVATEGDVTTLALQRTTQEVRLGDRLFSGEERSINSTFMPSAPKTDIQGLILDVPRGVTQIGAMDVVTLNKGRRDGLEEGNVLAVMKTGETVRDRITGASVKIPDERAGLLMVFRTYDKLSYGLVLYASRSLAILDKVRNP</sequence>
<dbReference type="RefSeq" id="WP_039593430.1">
    <property type="nucleotide sequence ID" value="NZ_CP142104.1"/>
</dbReference>
<comment type="caution">
    <text evidence="3">The sequence shown here is derived from an EMBL/GenBank/DDBJ whole genome shotgun (WGS) entry which is preliminary data.</text>
</comment>
<keyword evidence="1" id="KW-0732">Signal</keyword>
<dbReference type="PANTHER" id="PTHR34700">
    <property type="entry name" value="POTASSIUM BINDING PROTEIN KBP"/>
    <property type="match status" value="1"/>
</dbReference>
<dbReference type="PROSITE" id="PS51782">
    <property type="entry name" value="LYSM"/>
    <property type="match status" value="1"/>
</dbReference>
<name>A0A0B1YVZ3_9PSED</name>
<dbReference type="InterPro" id="IPR018392">
    <property type="entry name" value="LysM"/>
</dbReference>
<evidence type="ECO:0000313" key="3">
    <source>
        <dbReference type="EMBL" id="KHK62560.1"/>
    </source>
</evidence>
<dbReference type="InterPro" id="IPR052196">
    <property type="entry name" value="Bact_Kbp"/>
</dbReference>
<dbReference type="OrthoDB" id="9765158at2"/>
<dbReference type="EMBL" id="JQGJ01000017">
    <property type="protein sequence ID" value="KHK62560.1"/>
    <property type="molecule type" value="Genomic_DNA"/>
</dbReference>
<dbReference type="CDD" id="cd00118">
    <property type="entry name" value="LysM"/>
    <property type="match status" value="1"/>
</dbReference>
<protein>
    <submittedName>
        <fullName evidence="3">Peptidoglycan-binding protein</fullName>
    </submittedName>
</protein>
<dbReference type="PANTHER" id="PTHR34700:SF4">
    <property type="entry name" value="PHAGE-LIKE ELEMENT PBSX PROTEIN XKDP"/>
    <property type="match status" value="1"/>
</dbReference>
<organism evidence="3 4">
    <name type="scientific">Pseudomonas frederiksbergensis</name>
    <dbReference type="NCBI Taxonomy" id="104087"/>
    <lineage>
        <taxon>Bacteria</taxon>
        <taxon>Pseudomonadati</taxon>
        <taxon>Pseudomonadota</taxon>
        <taxon>Gammaproteobacteria</taxon>
        <taxon>Pseudomonadales</taxon>
        <taxon>Pseudomonadaceae</taxon>
        <taxon>Pseudomonas</taxon>
    </lineage>
</organism>